<dbReference type="GO" id="GO:0005882">
    <property type="term" value="C:intermediate filament"/>
    <property type="evidence" value="ECO:0007669"/>
    <property type="project" value="UniProtKB-UniRule"/>
</dbReference>
<dbReference type="PROSITE" id="PS00226">
    <property type="entry name" value="IF_ROD_1"/>
    <property type="match status" value="1"/>
</dbReference>
<dbReference type="InterPro" id="IPR036415">
    <property type="entry name" value="Lamin_tail_dom_sf"/>
</dbReference>
<reference evidence="8 10" key="2">
    <citation type="journal article" date="2013" name="Nature">
        <title>Insights into bilaterian evolution from three spiralian genomes.</title>
        <authorList>
            <person name="Simakov O."/>
            <person name="Marletaz F."/>
            <person name="Cho S.J."/>
            <person name="Edsinger-Gonzales E."/>
            <person name="Havlak P."/>
            <person name="Hellsten U."/>
            <person name="Kuo D.H."/>
            <person name="Larsson T."/>
            <person name="Lv J."/>
            <person name="Arendt D."/>
            <person name="Savage R."/>
            <person name="Osoegawa K."/>
            <person name="de Jong P."/>
            <person name="Grimwood J."/>
            <person name="Chapman J.A."/>
            <person name="Shapiro H."/>
            <person name="Aerts A."/>
            <person name="Otillar R.P."/>
            <person name="Terry A.Y."/>
            <person name="Boore J.L."/>
            <person name="Grigoriev I.V."/>
            <person name="Lindberg D.R."/>
            <person name="Seaver E.C."/>
            <person name="Weisblat D.A."/>
            <person name="Putnam N.H."/>
            <person name="Rokhsar D.S."/>
        </authorList>
    </citation>
    <scope>NUCLEOTIDE SEQUENCE</scope>
</reference>
<dbReference type="InterPro" id="IPR018039">
    <property type="entry name" value="IF_conserved"/>
</dbReference>
<dbReference type="Proteomes" id="UP000015101">
    <property type="component" value="Unassembled WGS sequence"/>
</dbReference>
<dbReference type="GO" id="GO:0090435">
    <property type="term" value="P:protein localization to nuclear envelope"/>
    <property type="evidence" value="ECO:0000318"/>
    <property type="project" value="GO_Central"/>
</dbReference>
<dbReference type="InParanoid" id="T1G7N3"/>
<evidence type="ECO:0000313" key="8">
    <source>
        <dbReference type="EMBL" id="ESN91852.1"/>
    </source>
</evidence>
<gene>
    <name evidence="9" type="primary">20217080</name>
    <name evidence="8" type="ORF">HELRODRAFT_90252</name>
</gene>
<organism evidence="9 10">
    <name type="scientific">Helobdella robusta</name>
    <name type="common">Californian leech</name>
    <dbReference type="NCBI Taxonomy" id="6412"/>
    <lineage>
        <taxon>Eukaryota</taxon>
        <taxon>Metazoa</taxon>
        <taxon>Spiralia</taxon>
        <taxon>Lophotrochozoa</taxon>
        <taxon>Annelida</taxon>
        <taxon>Clitellata</taxon>
        <taxon>Hirudinea</taxon>
        <taxon>Rhynchobdellida</taxon>
        <taxon>Glossiphoniidae</taxon>
        <taxon>Helobdella</taxon>
    </lineage>
</organism>
<dbReference type="HOGENOM" id="CLU_012560_7_0_1"/>
<feature type="domain" description="LTD" evidence="6">
    <location>
        <begin position="373"/>
        <end position="489"/>
    </location>
</feature>
<dbReference type="SUPFAM" id="SSF74853">
    <property type="entry name" value="Lamin A/C globular tail domain"/>
    <property type="match status" value="1"/>
</dbReference>
<dbReference type="Gene3D" id="1.20.5.500">
    <property type="entry name" value="Single helix bin"/>
    <property type="match status" value="1"/>
</dbReference>
<dbReference type="GO" id="GO:0006998">
    <property type="term" value="P:nuclear envelope organization"/>
    <property type="evidence" value="ECO:0000318"/>
    <property type="project" value="GO_Central"/>
</dbReference>
<evidence type="ECO:0000313" key="10">
    <source>
        <dbReference type="Proteomes" id="UP000015101"/>
    </source>
</evidence>
<dbReference type="AlphaFoldDB" id="T1G7N3"/>
<keyword evidence="1 3" id="KW-0403">Intermediate filament</keyword>
<accession>T1G7N3</accession>
<evidence type="ECO:0000256" key="1">
    <source>
        <dbReference type="ARBA" id="ARBA00022754"/>
    </source>
</evidence>
<dbReference type="OrthoDB" id="2441647at2759"/>
<keyword evidence="2 3" id="KW-0175">Coiled coil</keyword>
<evidence type="ECO:0000256" key="2">
    <source>
        <dbReference type="ARBA" id="ARBA00023054"/>
    </source>
</evidence>
<dbReference type="RefSeq" id="XP_009030018.1">
    <property type="nucleotide sequence ID" value="XM_009031770.1"/>
</dbReference>
<dbReference type="GO" id="GO:0005200">
    <property type="term" value="F:structural constituent of cytoskeleton"/>
    <property type="evidence" value="ECO:0000318"/>
    <property type="project" value="GO_Central"/>
</dbReference>
<dbReference type="GO" id="GO:0031507">
    <property type="term" value="P:heterochromatin formation"/>
    <property type="evidence" value="ECO:0000318"/>
    <property type="project" value="GO_Central"/>
</dbReference>
<dbReference type="GO" id="GO:0007097">
    <property type="term" value="P:nuclear migration"/>
    <property type="evidence" value="ECO:0000318"/>
    <property type="project" value="GO_Central"/>
</dbReference>
<dbReference type="Gene3D" id="1.20.5.170">
    <property type="match status" value="1"/>
</dbReference>
<dbReference type="GeneID" id="20217080"/>
<dbReference type="EMBL" id="KB097694">
    <property type="protein sequence ID" value="ESN91852.1"/>
    <property type="molecule type" value="Genomic_DNA"/>
</dbReference>
<dbReference type="CTD" id="20217080"/>
<dbReference type="eggNOG" id="KOG0977">
    <property type="taxonomic scope" value="Eukaryota"/>
</dbReference>
<feature type="coiled-coil region" evidence="5">
    <location>
        <begin position="1"/>
        <end position="169"/>
    </location>
</feature>
<feature type="domain" description="IF rod" evidence="7">
    <location>
        <begin position="1"/>
        <end position="336"/>
    </location>
</feature>
<dbReference type="Pfam" id="PF00932">
    <property type="entry name" value="LTD"/>
    <property type="match status" value="1"/>
</dbReference>
<dbReference type="PROSITE" id="PS51841">
    <property type="entry name" value="LTD"/>
    <property type="match status" value="1"/>
</dbReference>
<dbReference type="SUPFAM" id="SSF64593">
    <property type="entry name" value="Intermediate filament protein, coiled coil region"/>
    <property type="match status" value="1"/>
</dbReference>
<dbReference type="PANTHER" id="PTHR45721:SF12">
    <property type="entry name" value="INTERMEDIATE FILAMENT PROTEIN IFA-1"/>
    <property type="match status" value="1"/>
</dbReference>
<dbReference type="Gene3D" id="1.20.5.1160">
    <property type="entry name" value="Vasodilator-stimulated phosphoprotein"/>
    <property type="match status" value="2"/>
</dbReference>
<evidence type="ECO:0000256" key="4">
    <source>
        <dbReference type="RuleBase" id="RU000685"/>
    </source>
</evidence>
<dbReference type="Pfam" id="PF00038">
    <property type="entry name" value="Filament"/>
    <property type="match status" value="1"/>
</dbReference>
<dbReference type="PIRSF" id="PIRSF005546">
    <property type="entry name" value="Intermed_filamnt_Ifb-2"/>
    <property type="match status" value="1"/>
</dbReference>
<dbReference type="InterPro" id="IPR016451">
    <property type="entry name" value="Intermed_filament_ifa/ifb"/>
</dbReference>
<evidence type="ECO:0000256" key="3">
    <source>
        <dbReference type="PIRNR" id="PIRNR005546"/>
    </source>
</evidence>
<dbReference type="PANTHER" id="PTHR45721">
    <property type="entry name" value="LAMIN DM0-RELATED"/>
    <property type="match status" value="1"/>
</dbReference>
<reference evidence="10" key="1">
    <citation type="submission" date="2012-12" db="EMBL/GenBank/DDBJ databases">
        <authorList>
            <person name="Hellsten U."/>
            <person name="Grimwood J."/>
            <person name="Chapman J.A."/>
            <person name="Shapiro H."/>
            <person name="Aerts A."/>
            <person name="Otillar R.P."/>
            <person name="Terry A.Y."/>
            <person name="Boore J.L."/>
            <person name="Simakov O."/>
            <person name="Marletaz F."/>
            <person name="Cho S.-J."/>
            <person name="Edsinger-Gonzales E."/>
            <person name="Havlak P."/>
            <person name="Kuo D.-H."/>
            <person name="Larsson T."/>
            <person name="Lv J."/>
            <person name="Arendt D."/>
            <person name="Savage R."/>
            <person name="Osoegawa K."/>
            <person name="de Jong P."/>
            <person name="Lindberg D.R."/>
            <person name="Seaver E.C."/>
            <person name="Weisblat D.A."/>
            <person name="Putnam N.H."/>
            <person name="Grigoriev I.V."/>
            <person name="Rokhsar D.S."/>
        </authorList>
    </citation>
    <scope>NUCLEOTIDE SEQUENCE</scope>
</reference>
<protein>
    <recommendedName>
        <fullName evidence="11">LTD domain-containing protein</fullName>
    </recommendedName>
</protein>
<evidence type="ECO:0008006" key="11">
    <source>
        <dbReference type="Google" id="ProtNLM"/>
    </source>
</evidence>
<evidence type="ECO:0000313" key="9">
    <source>
        <dbReference type="EnsemblMetazoa" id="HelroP90252"/>
    </source>
</evidence>
<dbReference type="STRING" id="6412.T1G7N3"/>
<dbReference type="InterPro" id="IPR039008">
    <property type="entry name" value="IF_rod_dom"/>
</dbReference>
<comment type="similarity">
    <text evidence="3 4">Belongs to the intermediate filament family.</text>
</comment>
<dbReference type="KEGG" id="hro:HELRODRAFT_90252"/>
<dbReference type="PROSITE" id="PS51842">
    <property type="entry name" value="IF_ROD_2"/>
    <property type="match status" value="1"/>
</dbReference>
<dbReference type="EnsemblMetazoa" id="HelroT90252">
    <property type="protein sequence ID" value="HelroP90252"/>
    <property type="gene ID" value="HelroG90252"/>
</dbReference>
<dbReference type="InterPro" id="IPR001322">
    <property type="entry name" value="Lamin_tail_dom"/>
</dbReference>
<feature type="coiled-coil region" evidence="5">
    <location>
        <begin position="234"/>
        <end position="314"/>
    </location>
</feature>
<dbReference type="GO" id="GO:0005652">
    <property type="term" value="C:nuclear lamina"/>
    <property type="evidence" value="ECO:0000318"/>
    <property type="project" value="GO_Central"/>
</dbReference>
<dbReference type="SMART" id="SM01391">
    <property type="entry name" value="Filament"/>
    <property type="match status" value="1"/>
</dbReference>
<dbReference type="EMBL" id="AMQM01007937">
    <property type="status" value="NOT_ANNOTATED_CDS"/>
    <property type="molecule type" value="Genomic_DNA"/>
</dbReference>
<reference evidence="9" key="3">
    <citation type="submission" date="2015-06" db="UniProtKB">
        <authorList>
            <consortium name="EnsemblMetazoa"/>
        </authorList>
    </citation>
    <scope>IDENTIFICATION</scope>
</reference>
<sequence>VRFLEAQNRKLADELEKLKAKWGKETTQIKAMYQAELDEARRLLDEAEKDKARLEIKVASLEEQLEESRQKFGDATKEIIEQRERIEKQIQQLADFEAEVGLLRRRVEILESDRDKDKKMITQLQDGINRARIDLDNETLLHVDAENRRQTLEEELEFLKQIHEQELKELAALAYRDTTAENREFWKNEMGQCLREIQQVYDEKVDIMRGEMETFYNLKVQEFKTGATRGTIETQHAKEEVKKLRTIITDLRDKFAELENRNLHLQRELDTLRREKEERERELEDENNQLKTEVAKLRAEMEAILKELQDIMDTKLGLELEIAAYRKLLEGEESRLGLRQIVEQITSGHFSGGADHSDSSLRMSQLIKGEMSAKTTYQRSAKGPISIAECATDGKFITIENTGRKDESLAGFKIKRNIDGLDKTEYAFDKNYVLKSGAKAKIWGQGQKPLSASASDLEAPFQNWGLGANITTKLLSQNGEDRATHVQKTVYSS</sequence>
<evidence type="ECO:0000259" key="6">
    <source>
        <dbReference type="PROSITE" id="PS51841"/>
    </source>
</evidence>
<dbReference type="GO" id="GO:0051664">
    <property type="term" value="P:nuclear pore localization"/>
    <property type="evidence" value="ECO:0000318"/>
    <property type="project" value="GO_Central"/>
</dbReference>
<proteinExistence type="inferred from homology"/>
<dbReference type="Gene3D" id="2.60.40.1260">
    <property type="entry name" value="Lamin Tail domain"/>
    <property type="match status" value="1"/>
</dbReference>
<keyword evidence="10" id="KW-1185">Reference proteome</keyword>
<dbReference type="OMA" id="HIQRQST"/>
<evidence type="ECO:0000256" key="5">
    <source>
        <dbReference type="SAM" id="Coils"/>
    </source>
</evidence>
<evidence type="ECO:0000259" key="7">
    <source>
        <dbReference type="PROSITE" id="PS51842"/>
    </source>
</evidence>
<name>T1G7N3_HELRO</name>